<keyword evidence="3" id="KW-1185">Reference proteome</keyword>
<gene>
    <name evidence="2" type="ORF">GCM10017577_05870</name>
</gene>
<reference evidence="2" key="1">
    <citation type="journal article" date="2014" name="Int. J. Syst. Evol. Microbiol.">
        <title>Complete genome sequence of Corynebacterium casei LMG S-19264T (=DSM 44701T), isolated from a smear-ripened cheese.</title>
        <authorList>
            <consortium name="US DOE Joint Genome Institute (JGI-PGF)"/>
            <person name="Walter F."/>
            <person name="Albersmeier A."/>
            <person name="Kalinowski J."/>
            <person name="Ruckert C."/>
        </authorList>
    </citation>
    <scope>NUCLEOTIDE SEQUENCE</scope>
    <source>
        <strain evidence="2">VKM Ac-1069</strain>
    </source>
</reference>
<evidence type="ECO:0000256" key="1">
    <source>
        <dbReference type="SAM" id="MobiDB-lite"/>
    </source>
</evidence>
<protein>
    <recommendedName>
        <fullName evidence="4">AMP-binding enzyme</fullName>
    </recommendedName>
</protein>
<dbReference type="RefSeq" id="WP_156067034.1">
    <property type="nucleotide sequence ID" value="NZ_BAAAUZ010000013.1"/>
</dbReference>
<dbReference type="EMBL" id="BSFQ01000002">
    <property type="protein sequence ID" value="GLL09447.1"/>
    <property type="molecule type" value="Genomic_DNA"/>
</dbReference>
<evidence type="ECO:0000313" key="2">
    <source>
        <dbReference type="EMBL" id="GLL09447.1"/>
    </source>
</evidence>
<dbReference type="Proteomes" id="UP001143463">
    <property type="component" value="Unassembled WGS sequence"/>
</dbReference>
<evidence type="ECO:0008006" key="4">
    <source>
        <dbReference type="Google" id="ProtNLM"/>
    </source>
</evidence>
<evidence type="ECO:0000313" key="3">
    <source>
        <dbReference type="Proteomes" id="UP001143463"/>
    </source>
</evidence>
<organism evidence="2 3">
    <name type="scientific">Pseudonocardia halophobica</name>
    <dbReference type="NCBI Taxonomy" id="29401"/>
    <lineage>
        <taxon>Bacteria</taxon>
        <taxon>Bacillati</taxon>
        <taxon>Actinomycetota</taxon>
        <taxon>Actinomycetes</taxon>
        <taxon>Pseudonocardiales</taxon>
        <taxon>Pseudonocardiaceae</taxon>
        <taxon>Pseudonocardia</taxon>
    </lineage>
</organism>
<reference evidence="2" key="2">
    <citation type="submission" date="2023-01" db="EMBL/GenBank/DDBJ databases">
        <authorList>
            <person name="Sun Q."/>
            <person name="Evtushenko L."/>
        </authorList>
    </citation>
    <scope>NUCLEOTIDE SEQUENCE</scope>
    <source>
        <strain evidence="2">VKM Ac-1069</strain>
    </source>
</reference>
<dbReference type="AlphaFoldDB" id="A0A9W6NUL5"/>
<feature type="region of interest" description="Disordered" evidence="1">
    <location>
        <begin position="32"/>
        <end position="54"/>
    </location>
</feature>
<name>A0A9W6NUL5_9PSEU</name>
<sequence>MGDGYDEAVAAIPADTDLPDTMGGWTLFSSGTTGRPKSFCEESPGVPATEVPLR</sequence>
<comment type="caution">
    <text evidence="2">The sequence shown here is derived from an EMBL/GenBank/DDBJ whole genome shotgun (WGS) entry which is preliminary data.</text>
</comment>
<accession>A0A9W6NUL5</accession>
<proteinExistence type="predicted"/>